<feature type="region of interest" description="Disordered" evidence="2">
    <location>
        <begin position="1"/>
        <end position="33"/>
    </location>
</feature>
<dbReference type="InterPro" id="IPR009091">
    <property type="entry name" value="RCC1/BLIP-II"/>
</dbReference>
<dbReference type="Pfam" id="PF13540">
    <property type="entry name" value="RCC1_2"/>
    <property type="match status" value="1"/>
</dbReference>
<evidence type="ECO:0000256" key="2">
    <source>
        <dbReference type="SAM" id="MobiDB-lite"/>
    </source>
</evidence>
<name>A0A6G1GTP9_9PEZI</name>
<feature type="region of interest" description="Disordered" evidence="2">
    <location>
        <begin position="71"/>
        <end position="97"/>
    </location>
</feature>
<dbReference type="Proteomes" id="UP000800041">
    <property type="component" value="Unassembled WGS sequence"/>
</dbReference>
<proteinExistence type="predicted"/>
<dbReference type="AlphaFoldDB" id="A0A6G1GTP9"/>
<dbReference type="PROSITE" id="PS50012">
    <property type="entry name" value="RCC1_3"/>
    <property type="match status" value="2"/>
</dbReference>
<dbReference type="SUPFAM" id="SSF50985">
    <property type="entry name" value="RCC1/BLIP-II"/>
    <property type="match status" value="1"/>
</dbReference>
<protein>
    <submittedName>
        <fullName evidence="3">RCC1/BLIP-II</fullName>
    </submittedName>
</protein>
<dbReference type="GO" id="GO:0005743">
    <property type="term" value="C:mitochondrial inner membrane"/>
    <property type="evidence" value="ECO:0007669"/>
    <property type="project" value="TreeGrafter"/>
</dbReference>
<dbReference type="InterPro" id="IPR000408">
    <property type="entry name" value="Reg_chr_condens"/>
</dbReference>
<accession>A0A6G1GTP9</accession>
<dbReference type="PANTHER" id="PTHR47563">
    <property type="entry name" value="PROTEIN FMP25, MITOCHONDRIAL"/>
    <property type="match status" value="1"/>
</dbReference>
<feature type="compositionally biased region" description="Basic and acidic residues" evidence="2">
    <location>
        <begin position="76"/>
        <end position="92"/>
    </location>
</feature>
<dbReference type="InterPro" id="IPR053245">
    <property type="entry name" value="MitoProcess-Associated"/>
</dbReference>
<organism evidence="3 4">
    <name type="scientific">Aulographum hederae CBS 113979</name>
    <dbReference type="NCBI Taxonomy" id="1176131"/>
    <lineage>
        <taxon>Eukaryota</taxon>
        <taxon>Fungi</taxon>
        <taxon>Dikarya</taxon>
        <taxon>Ascomycota</taxon>
        <taxon>Pezizomycotina</taxon>
        <taxon>Dothideomycetes</taxon>
        <taxon>Pleosporomycetidae</taxon>
        <taxon>Aulographales</taxon>
        <taxon>Aulographaceae</taxon>
    </lineage>
</organism>
<keyword evidence="4" id="KW-1185">Reference proteome</keyword>
<evidence type="ECO:0000313" key="3">
    <source>
        <dbReference type="EMBL" id="KAF1984128.1"/>
    </source>
</evidence>
<feature type="compositionally biased region" description="Polar residues" evidence="2">
    <location>
        <begin position="1"/>
        <end position="16"/>
    </location>
</feature>
<dbReference type="EMBL" id="ML977170">
    <property type="protein sequence ID" value="KAF1984128.1"/>
    <property type="molecule type" value="Genomic_DNA"/>
</dbReference>
<dbReference type="PANTHER" id="PTHR47563:SF1">
    <property type="entry name" value="PROTEIN FMP25, MITOCHONDRIAL"/>
    <property type="match status" value="1"/>
</dbReference>
<feature type="repeat" description="RCC1" evidence="1">
    <location>
        <begin position="266"/>
        <end position="329"/>
    </location>
</feature>
<reference evidence="3" key="1">
    <citation type="journal article" date="2020" name="Stud. Mycol.">
        <title>101 Dothideomycetes genomes: a test case for predicting lifestyles and emergence of pathogens.</title>
        <authorList>
            <person name="Haridas S."/>
            <person name="Albert R."/>
            <person name="Binder M."/>
            <person name="Bloem J."/>
            <person name="Labutti K."/>
            <person name="Salamov A."/>
            <person name="Andreopoulos B."/>
            <person name="Baker S."/>
            <person name="Barry K."/>
            <person name="Bills G."/>
            <person name="Bluhm B."/>
            <person name="Cannon C."/>
            <person name="Castanera R."/>
            <person name="Culley D."/>
            <person name="Daum C."/>
            <person name="Ezra D."/>
            <person name="Gonzalez J."/>
            <person name="Henrissat B."/>
            <person name="Kuo A."/>
            <person name="Liang C."/>
            <person name="Lipzen A."/>
            <person name="Lutzoni F."/>
            <person name="Magnuson J."/>
            <person name="Mondo S."/>
            <person name="Nolan M."/>
            <person name="Ohm R."/>
            <person name="Pangilinan J."/>
            <person name="Park H.-J."/>
            <person name="Ramirez L."/>
            <person name="Alfaro M."/>
            <person name="Sun H."/>
            <person name="Tritt A."/>
            <person name="Yoshinaga Y."/>
            <person name="Zwiers L.-H."/>
            <person name="Turgeon B."/>
            <person name="Goodwin S."/>
            <person name="Spatafora J."/>
            <person name="Crous P."/>
            <person name="Grigoriev I."/>
        </authorList>
    </citation>
    <scope>NUCLEOTIDE SEQUENCE</scope>
    <source>
        <strain evidence="3">CBS 113979</strain>
    </source>
</reference>
<evidence type="ECO:0000256" key="1">
    <source>
        <dbReference type="PROSITE-ProRule" id="PRU00235"/>
    </source>
</evidence>
<dbReference type="Gene3D" id="2.130.10.30">
    <property type="entry name" value="Regulator of chromosome condensation 1/beta-lactamase-inhibitor protein II"/>
    <property type="match status" value="3"/>
</dbReference>
<evidence type="ECO:0000313" key="4">
    <source>
        <dbReference type="Proteomes" id="UP000800041"/>
    </source>
</evidence>
<dbReference type="PROSITE" id="PS00626">
    <property type="entry name" value="RCC1_2"/>
    <property type="match status" value="1"/>
</dbReference>
<gene>
    <name evidence="3" type="ORF">K402DRAFT_396059</name>
</gene>
<dbReference type="GO" id="GO:0034551">
    <property type="term" value="P:mitochondrial respiratory chain complex III assembly"/>
    <property type="evidence" value="ECO:0007669"/>
    <property type="project" value="TreeGrafter"/>
</dbReference>
<sequence>MFSTGSLSRSASTVQKLATRHARNIHSQASSSTAHSRYGYRAAAVIGISTIAVAWQLNNIRTVHAEEPQSAPEYLQFEKPRKTPSTKEENRDLISSQHVQVKKSWESPGVYAWGSNSGRVLAPDSKEEIVKTARRIPFFDGVLLRDLKLDKHFGAAIDEKGDLLQWGAGYAPGITEPVATLKGKNLRSLALSRDRIICLGSNGTVYSIPVPLEEQQTGPKPREGGWNLFSGARSDISYRILKLKSNEGVTSLAAGLEHVLLLTKSGRLWSAAAGTEDYPTKGQLGIPGLYWATRPEGPYDQPHEVATLRGFKITNIAAGDNHSMALDHEGRVFVWGDNSCGQLGLDFATDNLFISKPTLLPFAALYQGTSHTPRVTSIYAGGVTSFFTVDATKFVSPDALPDAKTNKSKDVSNQMKLLGHGRVSADTWACGRGIHGTLGTGKWTHIQTPPAKLPALSGLAEWDERKRQAIPIRVARMSVGTNHAAAVMANKTSTGVNSGGWFFSSGDGAGASETNWGADVLFFGSNEHFQLGTGKRKNMCAPTYIEPLDKVVEGKGKAADGSGSGQRLQLTPRSEVRVAGRRVRVEQRVECGRGVTAVYSGV</sequence>
<feature type="repeat" description="RCC1" evidence="1">
    <location>
        <begin position="330"/>
        <end position="391"/>
    </location>
</feature>
<dbReference type="OrthoDB" id="10256179at2759"/>